<dbReference type="KEGG" id="ssl:SS1G_09319"/>
<dbReference type="RefSeq" id="XP_001589598.1">
    <property type="nucleotide sequence ID" value="XM_001589548.1"/>
</dbReference>
<evidence type="ECO:0000313" key="2">
    <source>
        <dbReference type="Proteomes" id="UP000001312"/>
    </source>
</evidence>
<name>A7EVG1_SCLS1</name>
<dbReference type="GeneID" id="5485920"/>
<dbReference type="AlphaFoldDB" id="A7EVG1"/>
<keyword evidence="2" id="KW-1185">Reference proteome</keyword>
<proteinExistence type="predicted"/>
<accession>A7EVG1</accession>
<dbReference type="Proteomes" id="UP000001312">
    <property type="component" value="Unassembled WGS sequence"/>
</dbReference>
<dbReference type="HOGENOM" id="CLU_2514000_0_0_1"/>
<organism evidence="1 2">
    <name type="scientific">Sclerotinia sclerotiorum (strain ATCC 18683 / 1980 / Ss-1)</name>
    <name type="common">White mold</name>
    <name type="synonym">Whetzelinia sclerotiorum</name>
    <dbReference type="NCBI Taxonomy" id="665079"/>
    <lineage>
        <taxon>Eukaryota</taxon>
        <taxon>Fungi</taxon>
        <taxon>Dikarya</taxon>
        <taxon>Ascomycota</taxon>
        <taxon>Pezizomycotina</taxon>
        <taxon>Leotiomycetes</taxon>
        <taxon>Helotiales</taxon>
        <taxon>Sclerotiniaceae</taxon>
        <taxon>Sclerotinia</taxon>
    </lineage>
</organism>
<dbReference type="InParanoid" id="A7EVG1"/>
<sequence length="85" mass="9605">MKKKRKKAEKKGVDRKIVIELINYGQFGQFGHFGQFGQFGQLGQFGQFGQIGQLGQIGQFGQSPQCQISLHFICYSSYLNTRVSI</sequence>
<protein>
    <submittedName>
        <fullName evidence="1">Uncharacterized protein</fullName>
    </submittedName>
</protein>
<reference evidence="2" key="1">
    <citation type="journal article" date="2011" name="PLoS Genet.">
        <title>Genomic analysis of the necrotrophic fungal pathogens Sclerotinia sclerotiorum and Botrytis cinerea.</title>
        <authorList>
            <person name="Amselem J."/>
            <person name="Cuomo C.A."/>
            <person name="van Kan J.A."/>
            <person name="Viaud M."/>
            <person name="Benito E.P."/>
            <person name="Couloux A."/>
            <person name="Coutinho P.M."/>
            <person name="de Vries R.P."/>
            <person name="Dyer P.S."/>
            <person name="Fillinger S."/>
            <person name="Fournier E."/>
            <person name="Gout L."/>
            <person name="Hahn M."/>
            <person name="Kohn L."/>
            <person name="Lapalu N."/>
            <person name="Plummer K.M."/>
            <person name="Pradier J.M."/>
            <person name="Quevillon E."/>
            <person name="Sharon A."/>
            <person name="Simon A."/>
            <person name="ten Have A."/>
            <person name="Tudzynski B."/>
            <person name="Tudzynski P."/>
            <person name="Wincker P."/>
            <person name="Andrew M."/>
            <person name="Anthouard V."/>
            <person name="Beever R.E."/>
            <person name="Beffa R."/>
            <person name="Benoit I."/>
            <person name="Bouzid O."/>
            <person name="Brault B."/>
            <person name="Chen Z."/>
            <person name="Choquer M."/>
            <person name="Collemare J."/>
            <person name="Cotton P."/>
            <person name="Danchin E.G."/>
            <person name="Da Silva C."/>
            <person name="Gautier A."/>
            <person name="Giraud C."/>
            <person name="Giraud T."/>
            <person name="Gonzalez C."/>
            <person name="Grossetete S."/>
            <person name="Guldener U."/>
            <person name="Henrissat B."/>
            <person name="Howlett B.J."/>
            <person name="Kodira C."/>
            <person name="Kretschmer M."/>
            <person name="Lappartient A."/>
            <person name="Leroch M."/>
            <person name="Levis C."/>
            <person name="Mauceli E."/>
            <person name="Neuveglise C."/>
            <person name="Oeser B."/>
            <person name="Pearson M."/>
            <person name="Poulain J."/>
            <person name="Poussereau N."/>
            <person name="Quesneville H."/>
            <person name="Rascle C."/>
            <person name="Schumacher J."/>
            <person name="Segurens B."/>
            <person name="Sexton A."/>
            <person name="Silva E."/>
            <person name="Sirven C."/>
            <person name="Soanes D.M."/>
            <person name="Talbot N.J."/>
            <person name="Templeton M."/>
            <person name="Yandava C."/>
            <person name="Yarden O."/>
            <person name="Zeng Q."/>
            <person name="Rollins J.A."/>
            <person name="Lebrun M.H."/>
            <person name="Dickman M."/>
        </authorList>
    </citation>
    <scope>NUCLEOTIDE SEQUENCE [LARGE SCALE GENOMIC DNA]</scope>
    <source>
        <strain evidence="2">ATCC 18683 / 1980 / Ss-1</strain>
    </source>
</reference>
<dbReference type="EMBL" id="CH476633">
    <property type="protein sequence ID" value="EDN93453.1"/>
    <property type="molecule type" value="Genomic_DNA"/>
</dbReference>
<gene>
    <name evidence="1" type="ORF">SS1G_09319</name>
</gene>
<evidence type="ECO:0000313" key="1">
    <source>
        <dbReference type="EMBL" id="EDN93453.1"/>
    </source>
</evidence>